<dbReference type="OrthoDB" id="6370791at2759"/>
<dbReference type="AlphaFoldDB" id="A0A0P8Y485"/>
<dbReference type="Proteomes" id="UP000007801">
    <property type="component" value="Unassembled WGS sequence"/>
</dbReference>
<dbReference type="STRING" id="7217.A0A0P8Y485"/>
<accession>A0A0P8Y485</accession>
<gene>
    <name evidence="2" type="primary">Dana\GF15614</name>
    <name evidence="2" type="synonym">dana_GLEANR_16379</name>
    <name evidence="2" type="ORF">GF15614</name>
</gene>
<proteinExistence type="predicted"/>
<dbReference type="EMBL" id="CH902620">
    <property type="protein sequence ID" value="KPU73725.1"/>
    <property type="molecule type" value="Genomic_DNA"/>
</dbReference>
<dbReference type="InParanoid" id="A0A0P8Y485"/>
<protein>
    <submittedName>
        <fullName evidence="2">Uncharacterized protein</fullName>
    </submittedName>
</protein>
<feature type="chain" id="PRO_5006154316" evidence="1">
    <location>
        <begin position="17"/>
        <end position="523"/>
    </location>
</feature>
<dbReference type="SMR" id="A0A0P8Y485"/>
<evidence type="ECO:0000313" key="2">
    <source>
        <dbReference type="EMBL" id="KPU73725.1"/>
    </source>
</evidence>
<reference evidence="2 3" key="1">
    <citation type="journal article" date="2007" name="Nature">
        <title>Evolution of genes and genomes on the Drosophila phylogeny.</title>
        <authorList>
            <consortium name="Drosophila 12 Genomes Consortium"/>
            <person name="Clark A.G."/>
            <person name="Eisen M.B."/>
            <person name="Smith D.R."/>
            <person name="Bergman C.M."/>
            <person name="Oliver B."/>
            <person name="Markow T.A."/>
            <person name="Kaufman T.C."/>
            <person name="Kellis M."/>
            <person name="Gelbart W."/>
            <person name="Iyer V.N."/>
            <person name="Pollard D.A."/>
            <person name="Sackton T.B."/>
            <person name="Larracuente A.M."/>
            <person name="Singh N.D."/>
            <person name="Abad J.P."/>
            <person name="Abt D.N."/>
            <person name="Adryan B."/>
            <person name="Aguade M."/>
            <person name="Akashi H."/>
            <person name="Anderson W.W."/>
            <person name="Aquadro C.F."/>
            <person name="Ardell D.H."/>
            <person name="Arguello R."/>
            <person name="Artieri C.G."/>
            <person name="Barbash D.A."/>
            <person name="Barker D."/>
            <person name="Barsanti P."/>
            <person name="Batterham P."/>
            <person name="Batzoglou S."/>
            <person name="Begun D."/>
            <person name="Bhutkar A."/>
            <person name="Blanco E."/>
            <person name="Bosak S.A."/>
            <person name="Bradley R.K."/>
            <person name="Brand A.D."/>
            <person name="Brent M.R."/>
            <person name="Brooks A.N."/>
            <person name="Brown R.H."/>
            <person name="Butlin R.K."/>
            <person name="Caggese C."/>
            <person name="Calvi B.R."/>
            <person name="Bernardo de Carvalho A."/>
            <person name="Caspi A."/>
            <person name="Castrezana S."/>
            <person name="Celniker S.E."/>
            <person name="Chang J.L."/>
            <person name="Chapple C."/>
            <person name="Chatterji S."/>
            <person name="Chinwalla A."/>
            <person name="Civetta A."/>
            <person name="Clifton S.W."/>
            <person name="Comeron J.M."/>
            <person name="Costello J.C."/>
            <person name="Coyne J.A."/>
            <person name="Daub J."/>
            <person name="David R.G."/>
            <person name="Delcher A.L."/>
            <person name="Delehaunty K."/>
            <person name="Do C.B."/>
            <person name="Ebling H."/>
            <person name="Edwards K."/>
            <person name="Eickbush T."/>
            <person name="Evans J.D."/>
            <person name="Filipski A."/>
            <person name="Findeiss S."/>
            <person name="Freyhult E."/>
            <person name="Fulton L."/>
            <person name="Fulton R."/>
            <person name="Garcia A.C."/>
            <person name="Gardiner A."/>
            <person name="Garfield D.A."/>
            <person name="Garvin B.E."/>
            <person name="Gibson G."/>
            <person name="Gilbert D."/>
            <person name="Gnerre S."/>
            <person name="Godfrey J."/>
            <person name="Good R."/>
            <person name="Gotea V."/>
            <person name="Gravely B."/>
            <person name="Greenberg A.J."/>
            <person name="Griffiths-Jones S."/>
            <person name="Gross S."/>
            <person name="Guigo R."/>
            <person name="Gustafson E.A."/>
            <person name="Haerty W."/>
            <person name="Hahn M.W."/>
            <person name="Halligan D.L."/>
            <person name="Halpern A.L."/>
            <person name="Halter G.M."/>
            <person name="Han M.V."/>
            <person name="Heger A."/>
            <person name="Hillier L."/>
            <person name="Hinrichs A.S."/>
            <person name="Holmes I."/>
            <person name="Hoskins R.A."/>
            <person name="Hubisz M.J."/>
            <person name="Hultmark D."/>
            <person name="Huntley M.A."/>
            <person name="Jaffe D.B."/>
            <person name="Jagadeeshan S."/>
            <person name="Jeck W.R."/>
            <person name="Johnson J."/>
            <person name="Jones C.D."/>
            <person name="Jordan W.C."/>
            <person name="Karpen G.H."/>
            <person name="Kataoka E."/>
            <person name="Keightley P.D."/>
            <person name="Kheradpour P."/>
            <person name="Kirkness E.F."/>
            <person name="Koerich L.B."/>
            <person name="Kristiansen K."/>
            <person name="Kudrna D."/>
            <person name="Kulathinal R.J."/>
            <person name="Kumar S."/>
            <person name="Kwok R."/>
            <person name="Lander E."/>
            <person name="Langley C.H."/>
            <person name="Lapoint R."/>
            <person name="Lazzaro B.P."/>
            <person name="Lee S.J."/>
            <person name="Levesque L."/>
            <person name="Li R."/>
            <person name="Lin C.F."/>
            <person name="Lin M.F."/>
            <person name="Lindblad-Toh K."/>
            <person name="Llopart A."/>
            <person name="Long M."/>
            <person name="Low L."/>
            <person name="Lozovsky E."/>
            <person name="Lu J."/>
            <person name="Luo M."/>
            <person name="Machado C.A."/>
            <person name="Makalowski W."/>
            <person name="Marzo M."/>
            <person name="Matsuda M."/>
            <person name="Matzkin L."/>
            <person name="McAllister B."/>
            <person name="McBride C.S."/>
            <person name="McKernan B."/>
            <person name="McKernan K."/>
            <person name="Mendez-Lago M."/>
            <person name="Minx P."/>
            <person name="Mollenhauer M.U."/>
            <person name="Montooth K."/>
            <person name="Mount S.M."/>
            <person name="Mu X."/>
            <person name="Myers E."/>
            <person name="Negre B."/>
            <person name="Newfeld S."/>
            <person name="Nielsen R."/>
            <person name="Noor M.A."/>
            <person name="O'Grady P."/>
            <person name="Pachter L."/>
            <person name="Papaceit M."/>
            <person name="Parisi M.J."/>
            <person name="Parisi M."/>
            <person name="Parts L."/>
            <person name="Pedersen J.S."/>
            <person name="Pesole G."/>
            <person name="Phillippy A.M."/>
            <person name="Ponting C.P."/>
            <person name="Pop M."/>
            <person name="Porcelli D."/>
            <person name="Powell J.R."/>
            <person name="Prohaska S."/>
            <person name="Pruitt K."/>
            <person name="Puig M."/>
            <person name="Quesneville H."/>
            <person name="Ram K.R."/>
            <person name="Rand D."/>
            <person name="Rasmussen M.D."/>
            <person name="Reed L.K."/>
            <person name="Reenan R."/>
            <person name="Reily A."/>
            <person name="Remington K.A."/>
            <person name="Rieger T.T."/>
            <person name="Ritchie M.G."/>
            <person name="Robin C."/>
            <person name="Rogers Y.H."/>
            <person name="Rohde C."/>
            <person name="Rozas J."/>
            <person name="Rubenfield M.J."/>
            <person name="Ruiz A."/>
            <person name="Russo S."/>
            <person name="Salzberg S.L."/>
            <person name="Sanchez-Gracia A."/>
            <person name="Saranga D.J."/>
            <person name="Sato H."/>
            <person name="Schaeffer S.W."/>
            <person name="Schatz M.C."/>
            <person name="Schlenke T."/>
            <person name="Schwartz R."/>
            <person name="Segarra C."/>
            <person name="Singh R.S."/>
            <person name="Sirot L."/>
            <person name="Sirota M."/>
            <person name="Sisneros N.B."/>
            <person name="Smith C.D."/>
            <person name="Smith T.F."/>
            <person name="Spieth J."/>
            <person name="Stage D.E."/>
            <person name="Stark A."/>
            <person name="Stephan W."/>
            <person name="Strausberg R.L."/>
            <person name="Strempel S."/>
            <person name="Sturgill D."/>
            <person name="Sutton G."/>
            <person name="Sutton G.G."/>
            <person name="Tao W."/>
            <person name="Teichmann S."/>
            <person name="Tobari Y.N."/>
            <person name="Tomimura Y."/>
            <person name="Tsolas J.M."/>
            <person name="Valente V.L."/>
            <person name="Venter E."/>
            <person name="Venter J.C."/>
            <person name="Vicario S."/>
            <person name="Vieira F.G."/>
            <person name="Vilella A.J."/>
            <person name="Villasante A."/>
            <person name="Walenz B."/>
            <person name="Wang J."/>
            <person name="Wasserman M."/>
            <person name="Watts T."/>
            <person name="Wilson D."/>
            <person name="Wilson R.K."/>
            <person name="Wing R.A."/>
            <person name="Wolfner M.F."/>
            <person name="Wong A."/>
            <person name="Wong G.K."/>
            <person name="Wu C.I."/>
            <person name="Wu G."/>
            <person name="Yamamoto D."/>
            <person name="Yang H.P."/>
            <person name="Yang S.P."/>
            <person name="Yorke J.A."/>
            <person name="Yoshida K."/>
            <person name="Zdobnov E."/>
            <person name="Zhang P."/>
            <person name="Zhang Y."/>
            <person name="Zimin A.V."/>
            <person name="Baldwin J."/>
            <person name="Abdouelleil A."/>
            <person name="Abdulkadir J."/>
            <person name="Abebe A."/>
            <person name="Abera B."/>
            <person name="Abreu J."/>
            <person name="Acer S.C."/>
            <person name="Aftuck L."/>
            <person name="Alexander A."/>
            <person name="An P."/>
            <person name="Anderson E."/>
            <person name="Anderson S."/>
            <person name="Arachi H."/>
            <person name="Azer M."/>
            <person name="Bachantsang P."/>
            <person name="Barry A."/>
            <person name="Bayul T."/>
            <person name="Berlin A."/>
            <person name="Bessette D."/>
            <person name="Bloom T."/>
            <person name="Blye J."/>
            <person name="Boguslavskiy L."/>
            <person name="Bonnet C."/>
            <person name="Boukhgalter B."/>
            <person name="Bourzgui I."/>
            <person name="Brown A."/>
            <person name="Cahill P."/>
            <person name="Channer S."/>
            <person name="Cheshatsang Y."/>
            <person name="Chuda L."/>
            <person name="Citroen M."/>
            <person name="Collymore A."/>
            <person name="Cooke P."/>
            <person name="Costello M."/>
            <person name="D'Aco K."/>
            <person name="Daza R."/>
            <person name="De Haan G."/>
            <person name="DeGray S."/>
            <person name="DeMaso C."/>
            <person name="Dhargay N."/>
            <person name="Dooley K."/>
            <person name="Dooley E."/>
            <person name="Doricent M."/>
            <person name="Dorje P."/>
            <person name="Dorjee K."/>
            <person name="Dupes A."/>
            <person name="Elong R."/>
            <person name="Falk J."/>
            <person name="Farina A."/>
            <person name="Faro S."/>
            <person name="Ferguson D."/>
            <person name="Fisher S."/>
            <person name="Foley C.D."/>
            <person name="Franke A."/>
            <person name="Friedrich D."/>
            <person name="Gadbois L."/>
            <person name="Gearin G."/>
            <person name="Gearin C.R."/>
            <person name="Giannoukos G."/>
            <person name="Goode T."/>
            <person name="Graham J."/>
            <person name="Grandbois E."/>
            <person name="Grewal S."/>
            <person name="Gyaltsen K."/>
            <person name="Hafez N."/>
            <person name="Hagos B."/>
            <person name="Hall J."/>
            <person name="Henson C."/>
            <person name="Hollinger A."/>
            <person name="Honan T."/>
            <person name="Huard M.D."/>
            <person name="Hughes L."/>
            <person name="Hurhula B."/>
            <person name="Husby M.E."/>
            <person name="Kamat A."/>
            <person name="Kanga B."/>
            <person name="Kashin S."/>
            <person name="Khazanovich D."/>
            <person name="Kisner P."/>
            <person name="Lance K."/>
            <person name="Lara M."/>
            <person name="Lee W."/>
            <person name="Lennon N."/>
            <person name="Letendre F."/>
            <person name="LeVine R."/>
            <person name="Lipovsky A."/>
            <person name="Liu X."/>
            <person name="Liu J."/>
            <person name="Liu S."/>
            <person name="Lokyitsang T."/>
            <person name="Lokyitsang Y."/>
            <person name="Lubonja R."/>
            <person name="Lui A."/>
            <person name="MacDonald P."/>
            <person name="Magnisalis V."/>
            <person name="Maru K."/>
            <person name="Matthews C."/>
            <person name="McCusker W."/>
            <person name="McDonough S."/>
            <person name="Mehta T."/>
            <person name="Meldrim J."/>
            <person name="Meneus L."/>
            <person name="Mihai O."/>
            <person name="Mihalev A."/>
            <person name="Mihova T."/>
            <person name="Mittelman R."/>
            <person name="Mlenga V."/>
            <person name="Montmayeur A."/>
            <person name="Mulrain L."/>
            <person name="Navidi A."/>
            <person name="Naylor J."/>
            <person name="Negash T."/>
            <person name="Nguyen T."/>
            <person name="Nguyen N."/>
            <person name="Nicol R."/>
            <person name="Norbu C."/>
            <person name="Norbu N."/>
            <person name="Novod N."/>
            <person name="O'Neill B."/>
            <person name="Osman S."/>
            <person name="Markiewicz E."/>
            <person name="Oyono O.L."/>
            <person name="Patti C."/>
            <person name="Phunkhang P."/>
            <person name="Pierre F."/>
            <person name="Priest M."/>
            <person name="Raghuraman S."/>
            <person name="Rege F."/>
            <person name="Reyes R."/>
            <person name="Rise C."/>
            <person name="Rogov P."/>
            <person name="Ross K."/>
            <person name="Ryan E."/>
            <person name="Settipalli S."/>
            <person name="Shea T."/>
            <person name="Sherpa N."/>
            <person name="Shi L."/>
            <person name="Shih D."/>
            <person name="Sparrow T."/>
            <person name="Spaulding J."/>
            <person name="Stalker J."/>
            <person name="Stange-Thomann N."/>
            <person name="Stavropoulos S."/>
            <person name="Stone C."/>
            <person name="Strader C."/>
            <person name="Tesfaye S."/>
            <person name="Thomson T."/>
            <person name="Thoulutsang Y."/>
            <person name="Thoulutsang D."/>
            <person name="Topham K."/>
            <person name="Topping I."/>
            <person name="Tsamla T."/>
            <person name="Vassiliev H."/>
            <person name="Vo A."/>
            <person name="Wangchuk T."/>
            <person name="Wangdi T."/>
            <person name="Weiand M."/>
            <person name="Wilkinson J."/>
            <person name="Wilson A."/>
            <person name="Yadav S."/>
            <person name="Young G."/>
            <person name="Yu Q."/>
            <person name="Zembek L."/>
            <person name="Zhong D."/>
            <person name="Zimmer A."/>
            <person name="Zwirko Z."/>
            <person name="Jaffe D.B."/>
            <person name="Alvarez P."/>
            <person name="Brockman W."/>
            <person name="Butler J."/>
            <person name="Chin C."/>
            <person name="Gnerre S."/>
            <person name="Grabherr M."/>
            <person name="Kleber M."/>
            <person name="Mauceli E."/>
            <person name="MacCallum I."/>
        </authorList>
    </citation>
    <scope>NUCLEOTIDE SEQUENCE [LARGE SCALE GENOMIC DNA]</scope>
    <source>
        <strain evidence="3">Tucson 14024-0371.13</strain>
    </source>
</reference>
<keyword evidence="1" id="KW-0732">Signal</keyword>
<dbReference type="InterPro" id="IPR010562">
    <property type="entry name" value="Haemolymph_juvenile_hormone-bd"/>
</dbReference>
<keyword evidence="3" id="KW-1185">Reference proteome</keyword>
<dbReference type="Pfam" id="PF06585">
    <property type="entry name" value="JHBP"/>
    <property type="match status" value="2"/>
</dbReference>
<feature type="signal peptide" evidence="1">
    <location>
        <begin position="1"/>
        <end position="16"/>
    </location>
</feature>
<dbReference type="Gene3D" id="3.15.10.30">
    <property type="entry name" value="Haemolymph juvenile hormone binding protein"/>
    <property type="match status" value="2"/>
</dbReference>
<name>A0A0P8Y485_DROAN</name>
<sequence length="523" mass="57058">MKYFVALLAFVAVASAGTVGVPIDNHSIASTVVDLIEGVKEQMPCGFTGLGIPPLAPLRIDHKNIDIDTEALKAEGTVDHFRLNGLNEFDIDEMKINALTSKVTYKFTFRDVNVDTQYDLKVLLKKYGFTVNLIGAGHAKFAIKDMVIWGTLKYSLGVISGNLKLKSLEVRTHLGEVDSEIEGILGDGTINEKMNEYLAEAVELAINENEDLITDTIESIALPVVNSILDDVSIADVIAGGTGGEGGEKEVCIPPEFDCLLQACLKFLLAQSVKLLNWCLKMKSVFVIALILAVASCHGAEIAEPLAAQDRSFSSVIMEFVDEDLRSFLRTGGGGVPVLAPLTASHKSLDISSGEFKISGEVEDFVLQGLDGYEIIIMNLDVIRSRFTFHLKFPSVNITTQYKADVGSGWSIERSGGAFVALENLNIEGQISYSLGVISNNLRVKKIVVYPSVENVKSEIENLSKYRILNRKLNEIVEEFVTLTINDNTDYAANWVDELLTPICNDLIGDRTLSDIIAIITGN</sequence>
<dbReference type="PANTHER" id="PTHR20993:SF0">
    <property type="entry name" value="GH07914P"/>
    <property type="match status" value="1"/>
</dbReference>
<dbReference type="eggNOG" id="ENOG502SB1B">
    <property type="taxonomic scope" value="Eukaryota"/>
</dbReference>
<dbReference type="SMART" id="SM00700">
    <property type="entry name" value="JHBP"/>
    <property type="match status" value="2"/>
</dbReference>
<evidence type="ECO:0000313" key="3">
    <source>
        <dbReference type="Proteomes" id="UP000007801"/>
    </source>
</evidence>
<evidence type="ECO:0000256" key="1">
    <source>
        <dbReference type="SAM" id="SignalP"/>
    </source>
</evidence>
<dbReference type="InterPro" id="IPR038606">
    <property type="entry name" value="To_sf"/>
</dbReference>
<organism evidence="2 3">
    <name type="scientific">Drosophila ananassae</name>
    <name type="common">Fruit fly</name>
    <dbReference type="NCBI Taxonomy" id="7217"/>
    <lineage>
        <taxon>Eukaryota</taxon>
        <taxon>Metazoa</taxon>
        <taxon>Ecdysozoa</taxon>
        <taxon>Arthropoda</taxon>
        <taxon>Hexapoda</taxon>
        <taxon>Insecta</taxon>
        <taxon>Pterygota</taxon>
        <taxon>Neoptera</taxon>
        <taxon>Endopterygota</taxon>
        <taxon>Diptera</taxon>
        <taxon>Brachycera</taxon>
        <taxon>Muscomorpha</taxon>
        <taxon>Ephydroidea</taxon>
        <taxon>Drosophilidae</taxon>
        <taxon>Drosophila</taxon>
        <taxon>Sophophora</taxon>
    </lineage>
</organism>
<dbReference type="PANTHER" id="PTHR20993">
    <property type="entry name" value="GH07914P"/>
    <property type="match status" value="1"/>
</dbReference>